<keyword evidence="2" id="KW-1185">Reference proteome</keyword>
<gene>
    <name evidence="1" type="ORF">L1987_86159</name>
</gene>
<proteinExistence type="predicted"/>
<accession>A0ACB8XZB0</accession>
<dbReference type="EMBL" id="CM042046">
    <property type="protein sequence ID" value="KAI3676548.1"/>
    <property type="molecule type" value="Genomic_DNA"/>
</dbReference>
<organism evidence="1 2">
    <name type="scientific">Smallanthus sonchifolius</name>
    <dbReference type="NCBI Taxonomy" id="185202"/>
    <lineage>
        <taxon>Eukaryota</taxon>
        <taxon>Viridiplantae</taxon>
        <taxon>Streptophyta</taxon>
        <taxon>Embryophyta</taxon>
        <taxon>Tracheophyta</taxon>
        <taxon>Spermatophyta</taxon>
        <taxon>Magnoliopsida</taxon>
        <taxon>eudicotyledons</taxon>
        <taxon>Gunneridae</taxon>
        <taxon>Pentapetalae</taxon>
        <taxon>asterids</taxon>
        <taxon>campanulids</taxon>
        <taxon>Asterales</taxon>
        <taxon>Asteraceae</taxon>
        <taxon>Asteroideae</taxon>
        <taxon>Heliantheae alliance</taxon>
        <taxon>Millerieae</taxon>
        <taxon>Smallanthus</taxon>
    </lineage>
</organism>
<reference evidence="1 2" key="2">
    <citation type="journal article" date="2022" name="Mol. Ecol. Resour.">
        <title>The genomes of chicory, endive, great burdock and yacon provide insights into Asteraceae paleo-polyploidization history and plant inulin production.</title>
        <authorList>
            <person name="Fan W."/>
            <person name="Wang S."/>
            <person name="Wang H."/>
            <person name="Wang A."/>
            <person name="Jiang F."/>
            <person name="Liu H."/>
            <person name="Zhao H."/>
            <person name="Xu D."/>
            <person name="Zhang Y."/>
        </authorList>
    </citation>
    <scope>NUCLEOTIDE SEQUENCE [LARGE SCALE GENOMIC DNA]</scope>
    <source>
        <strain evidence="2">cv. Yunnan</strain>
        <tissue evidence="1">Leaves</tissue>
    </source>
</reference>
<sequence>MSRCALLLTSSSTVPETHQPNSRKPTPETLENTLLYTFKSPFELKQIHAQIIKTNTPTSALRPSHVASVCALTPSFPYARKIIQLTANHETDIWNSCLKDFSESDSPNDAVRLFNRLCTYGVCLNAFTLTFLIKACTKLSDGLGGRIVHGFIEKLGFQSNLFLQNSLVHLYVVSGEVDNARQLFDKMPDRDVVTWNIMIKHLVKRGDVDEAYGLFATMPERNVRSWTSMIMGFVRGGRPKDAIELFTRMEEERLCPNEVTVVAVLAACADLCALDLGKKIHEFSNRSGFKRNVRVCNTLLDMYIKCGCLEAACGVFEEMENRTVVSWSAMIQGLATNGKGEEALTLFSKMIQSQIKPNEVTFIGLLHACSHMGMVNAGREYFASMSRDYGIVPQIEHYGCMVDLLSRAGLLKEAREFIKNMHIKPNGVVWGTLLGGCRVHKNIELAEEAIKHLLELDPLNDGYYIVLSNIYAEAKRWEDAARVRKLMRENGVKKTPGSSSISVNSVVHEFVAGDETHPQTEAIQERWEELLEEMRIKGYVPNTSVVLLDIEESEKVRFLFRHSEKLAIVFGLISTANGTPIRVMKNLRVCEDCHAALKLISEIVDREIVVRDRNRFHCFKNGACSCKDFW</sequence>
<name>A0ACB8XZB0_9ASTR</name>
<comment type="caution">
    <text evidence="1">The sequence shown here is derived from an EMBL/GenBank/DDBJ whole genome shotgun (WGS) entry which is preliminary data.</text>
</comment>
<reference evidence="2" key="1">
    <citation type="journal article" date="2022" name="Mol. Ecol. Resour.">
        <title>The genomes of chicory, endive, great burdock and yacon provide insights into Asteraceae palaeo-polyploidization history and plant inulin production.</title>
        <authorList>
            <person name="Fan W."/>
            <person name="Wang S."/>
            <person name="Wang H."/>
            <person name="Wang A."/>
            <person name="Jiang F."/>
            <person name="Liu H."/>
            <person name="Zhao H."/>
            <person name="Xu D."/>
            <person name="Zhang Y."/>
        </authorList>
    </citation>
    <scope>NUCLEOTIDE SEQUENCE [LARGE SCALE GENOMIC DNA]</scope>
    <source>
        <strain evidence="2">cv. Yunnan</strain>
    </source>
</reference>
<evidence type="ECO:0000313" key="2">
    <source>
        <dbReference type="Proteomes" id="UP001056120"/>
    </source>
</evidence>
<dbReference type="Proteomes" id="UP001056120">
    <property type="component" value="Linkage Group LG29"/>
</dbReference>
<protein>
    <submittedName>
        <fullName evidence="1">Uncharacterized protein</fullName>
    </submittedName>
</protein>
<evidence type="ECO:0000313" key="1">
    <source>
        <dbReference type="EMBL" id="KAI3676548.1"/>
    </source>
</evidence>